<dbReference type="InterPro" id="IPR032307">
    <property type="entry name" value="PepSY_TM-like_2"/>
</dbReference>
<name>A0A6J7JFB3_9ZZZZ</name>
<accession>A0A6J7JFB3</accession>
<evidence type="ECO:0000256" key="2">
    <source>
        <dbReference type="SAM" id="Phobius"/>
    </source>
</evidence>
<keyword evidence="2" id="KW-1133">Transmembrane helix</keyword>
<keyword evidence="2" id="KW-0812">Transmembrane</keyword>
<evidence type="ECO:0000256" key="1">
    <source>
        <dbReference type="SAM" id="MobiDB-lite"/>
    </source>
</evidence>
<gene>
    <name evidence="3" type="ORF">UFOPK2754_03020</name>
    <name evidence="4" type="ORF">UFOPK3139_02720</name>
    <name evidence="5" type="ORF">UFOPK3543_03248</name>
</gene>
<dbReference type="EMBL" id="CAFABA010000155">
    <property type="protein sequence ID" value="CAB4836007.1"/>
    <property type="molecule type" value="Genomic_DNA"/>
</dbReference>
<feature type="transmembrane region" description="Helical" evidence="2">
    <location>
        <begin position="210"/>
        <end position="228"/>
    </location>
</feature>
<evidence type="ECO:0000313" key="5">
    <source>
        <dbReference type="EMBL" id="CAB4940942.1"/>
    </source>
</evidence>
<feature type="transmembrane region" description="Helical" evidence="2">
    <location>
        <begin position="47"/>
        <end position="70"/>
    </location>
</feature>
<dbReference type="EMBL" id="CAEZYR010000172">
    <property type="protein sequence ID" value="CAB4769585.1"/>
    <property type="molecule type" value="Genomic_DNA"/>
</dbReference>
<dbReference type="AlphaFoldDB" id="A0A6J7JFB3"/>
<organism evidence="5">
    <name type="scientific">freshwater metagenome</name>
    <dbReference type="NCBI Taxonomy" id="449393"/>
    <lineage>
        <taxon>unclassified sequences</taxon>
        <taxon>metagenomes</taxon>
        <taxon>ecological metagenomes</taxon>
    </lineage>
</organism>
<keyword evidence="2" id="KW-0472">Membrane</keyword>
<protein>
    <submittedName>
        <fullName evidence="5">Unannotated protein</fullName>
    </submittedName>
</protein>
<feature type="transmembrane region" description="Helical" evidence="2">
    <location>
        <begin position="177"/>
        <end position="198"/>
    </location>
</feature>
<evidence type="ECO:0000313" key="3">
    <source>
        <dbReference type="EMBL" id="CAB4769585.1"/>
    </source>
</evidence>
<dbReference type="PANTHER" id="PTHR40115">
    <property type="entry name" value="INNER MEMBRANE PROTEIN WITH PEPSY TM HELIX"/>
    <property type="match status" value="1"/>
</dbReference>
<dbReference type="Pfam" id="PF16357">
    <property type="entry name" value="PepSY_TM_like_2"/>
    <property type="match status" value="1"/>
</dbReference>
<evidence type="ECO:0000313" key="4">
    <source>
        <dbReference type="EMBL" id="CAB4836007.1"/>
    </source>
</evidence>
<dbReference type="EMBL" id="CAFBMH010000232">
    <property type="protein sequence ID" value="CAB4940942.1"/>
    <property type="molecule type" value="Genomic_DNA"/>
</dbReference>
<dbReference type="PANTHER" id="PTHR40115:SF1">
    <property type="entry name" value="INNER MEMBRANE PROTEIN WITH PEPSY TM HELIX"/>
    <property type="match status" value="1"/>
</dbReference>
<sequence>MADLDATDPTVTMRAITMPMAPPTPAAPAKPETRRSRRASAAQWTRWLHVYTSMISLLIVLFFGITGLTLNHPSWMLGSGPSTSTYTGTMPTGFSSGGNVDFLAVSEYVRSKNGIRGNVAEYAATATQGNISFKQAGYAADLTFEVPSGRYRVVVQQQGLLGVVNDLHKGRDTDSSWNWVIDASALFLVLVALTGLGIQLFQKKRRRRALTFAGVFSVVSITLLVIATR</sequence>
<proteinExistence type="predicted"/>
<feature type="region of interest" description="Disordered" evidence="1">
    <location>
        <begin position="17"/>
        <end position="38"/>
    </location>
</feature>
<reference evidence="5" key="1">
    <citation type="submission" date="2020-05" db="EMBL/GenBank/DDBJ databases">
        <authorList>
            <person name="Chiriac C."/>
            <person name="Salcher M."/>
            <person name="Ghai R."/>
            <person name="Kavagutti S V."/>
        </authorList>
    </citation>
    <scope>NUCLEOTIDE SEQUENCE</scope>
</reference>